<dbReference type="InterPro" id="IPR034964">
    <property type="entry name" value="LS"/>
</dbReference>
<evidence type="ECO:0000256" key="2">
    <source>
        <dbReference type="ARBA" id="ARBA00007424"/>
    </source>
</evidence>
<name>A0A0W0UG54_9GAMM</name>
<gene>
    <name evidence="7 8" type="primary">ribH</name>
    <name evidence="9" type="ORF">A8135_02860</name>
    <name evidence="8" type="ORF">Ljam_1102</name>
</gene>
<dbReference type="InterPro" id="IPR002180">
    <property type="entry name" value="LS/RS"/>
</dbReference>
<keyword evidence="5 7" id="KW-0808">Transferase</keyword>
<dbReference type="Proteomes" id="UP000093336">
    <property type="component" value="Unassembled WGS sequence"/>
</dbReference>
<comment type="function">
    <text evidence="7">Catalyzes the formation of 6,7-dimethyl-8-ribityllumazine by condensation of 5-amino-6-(D-ribitylamino)uracil with 3,4-dihydroxy-2-butanone 4-phosphate. This is the penultimate step in the biosynthesis of riboflavin.</text>
</comment>
<reference evidence="8 10" key="1">
    <citation type="submission" date="2015-11" db="EMBL/GenBank/DDBJ databases">
        <title>Genomic analysis of 38 Legionella species identifies large and diverse effector repertoires.</title>
        <authorList>
            <person name="Burstein D."/>
            <person name="Amaro F."/>
            <person name="Zusman T."/>
            <person name="Lifshitz Z."/>
            <person name="Cohen O."/>
            <person name="Gilbert J.A."/>
            <person name="Pupko T."/>
            <person name="Shuman H.A."/>
            <person name="Segal G."/>
        </authorList>
    </citation>
    <scope>NUCLEOTIDE SEQUENCE [LARGE SCALE GENOMIC DNA]</scope>
    <source>
        <strain evidence="8 10">JA-26-G1-E2</strain>
    </source>
</reference>
<accession>A0A0W0UG54</accession>
<dbReference type="GO" id="GO:0009231">
    <property type="term" value="P:riboflavin biosynthetic process"/>
    <property type="evidence" value="ECO:0007669"/>
    <property type="project" value="UniProtKB-UniRule"/>
</dbReference>
<dbReference type="GO" id="GO:0000906">
    <property type="term" value="F:6,7-dimethyl-8-ribityllumazine synthase activity"/>
    <property type="evidence" value="ECO:0007669"/>
    <property type="project" value="UniProtKB-UniRule"/>
</dbReference>
<dbReference type="EC" id="2.5.1.78" evidence="3 7"/>
<evidence type="ECO:0000256" key="1">
    <source>
        <dbReference type="ARBA" id="ARBA00004917"/>
    </source>
</evidence>
<dbReference type="PANTHER" id="PTHR21058:SF0">
    <property type="entry name" value="6,7-DIMETHYL-8-RIBITYLLUMAZINE SYNTHASE"/>
    <property type="match status" value="1"/>
</dbReference>
<comment type="catalytic activity">
    <reaction evidence="6 7">
        <text>(2S)-2-hydroxy-3-oxobutyl phosphate + 5-amino-6-(D-ribitylamino)uracil = 6,7-dimethyl-8-(1-D-ribityl)lumazine + phosphate + 2 H2O + H(+)</text>
        <dbReference type="Rhea" id="RHEA:26152"/>
        <dbReference type="ChEBI" id="CHEBI:15377"/>
        <dbReference type="ChEBI" id="CHEBI:15378"/>
        <dbReference type="ChEBI" id="CHEBI:15934"/>
        <dbReference type="ChEBI" id="CHEBI:43474"/>
        <dbReference type="ChEBI" id="CHEBI:58201"/>
        <dbReference type="ChEBI" id="CHEBI:58830"/>
        <dbReference type="EC" id="2.5.1.78"/>
    </reaction>
</comment>
<dbReference type="InterPro" id="IPR036467">
    <property type="entry name" value="LS/RS_sf"/>
</dbReference>
<evidence type="ECO:0000313" key="11">
    <source>
        <dbReference type="Proteomes" id="UP000093336"/>
    </source>
</evidence>
<evidence type="ECO:0000256" key="6">
    <source>
        <dbReference type="ARBA" id="ARBA00048785"/>
    </source>
</evidence>
<comment type="pathway">
    <text evidence="1 7">Cofactor biosynthesis; riboflavin biosynthesis; riboflavin from 2-hydroxy-3-oxobutyl phosphate and 5-amino-6-(D-ribitylamino)uracil: step 1/2.</text>
</comment>
<feature type="binding site" evidence="7">
    <location>
        <begin position="87"/>
        <end position="88"/>
    </location>
    <ligand>
        <name>(2S)-2-hydroxy-3-oxobutyl phosphate</name>
        <dbReference type="ChEBI" id="CHEBI:58830"/>
    </ligand>
</feature>
<dbReference type="GO" id="GO:0005829">
    <property type="term" value="C:cytosol"/>
    <property type="evidence" value="ECO:0007669"/>
    <property type="project" value="TreeGrafter"/>
</dbReference>
<proteinExistence type="inferred from homology"/>
<keyword evidence="11" id="KW-1185">Reference proteome</keyword>
<dbReference type="GO" id="GO:0009349">
    <property type="term" value="C:riboflavin synthase complex"/>
    <property type="evidence" value="ECO:0007669"/>
    <property type="project" value="UniProtKB-UniRule"/>
</dbReference>
<comment type="similarity">
    <text evidence="2 7">Belongs to the DMRL synthase family.</text>
</comment>
<reference evidence="9 11" key="2">
    <citation type="submission" date="2016-05" db="EMBL/GenBank/DDBJ databases">
        <authorList>
            <person name="Prochazka B."/>
            <person name="Indra A."/>
            <person name="Hasenberger P."/>
            <person name="Blaschitz M."/>
            <person name="Wagner L."/>
            <person name="Wewalka G."/>
            <person name="Sorschag S."/>
            <person name="Schmid D."/>
            <person name="Ruppitsch W."/>
        </authorList>
    </citation>
    <scope>NUCLEOTIDE SEQUENCE [LARGE SCALE GENOMIC DNA]</scope>
    <source>
        <strain evidence="9 11">974010_12</strain>
    </source>
</reference>
<evidence type="ECO:0000313" key="8">
    <source>
        <dbReference type="EMBL" id="KTD06907.1"/>
    </source>
</evidence>
<dbReference type="SUPFAM" id="SSF52121">
    <property type="entry name" value="Lumazine synthase"/>
    <property type="match status" value="1"/>
</dbReference>
<evidence type="ECO:0000313" key="9">
    <source>
        <dbReference type="EMBL" id="OCH97431.1"/>
    </source>
</evidence>
<feature type="binding site" evidence="7">
    <location>
        <position position="115"/>
    </location>
    <ligand>
        <name>5-amino-6-(D-ribitylamino)uracil</name>
        <dbReference type="ChEBI" id="CHEBI:15934"/>
    </ligand>
</feature>
<evidence type="ECO:0000256" key="4">
    <source>
        <dbReference type="ARBA" id="ARBA00022619"/>
    </source>
</evidence>
<dbReference type="EMBL" id="LYOZ01000037">
    <property type="protein sequence ID" value="OCH97431.1"/>
    <property type="molecule type" value="Genomic_DNA"/>
</dbReference>
<feature type="binding site" evidence="7">
    <location>
        <begin position="58"/>
        <end position="60"/>
    </location>
    <ligand>
        <name>5-amino-6-(D-ribitylamino)uracil</name>
        <dbReference type="ChEBI" id="CHEBI:15934"/>
    </ligand>
</feature>
<feature type="binding site" evidence="7">
    <location>
        <position position="129"/>
    </location>
    <ligand>
        <name>(2S)-2-hydroxy-3-oxobutyl phosphate</name>
        <dbReference type="ChEBI" id="CHEBI:58830"/>
    </ligand>
</feature>
<comment type="subunit">
    <text evidence="7">Forms an icosahedral capsid composed of 60 subunits, arranged as a dodecamer of pentamers.</text>
</comment>
<dbReference type="AlphaFoldDB" id="A0A0W0UG54"/>
<dbReference type="EMBL" id="LNYG01000013">
    <property type="protein sequence ID" value="KTD06907.1"/>
    <property type="molecule type" value="Genomic_DNA"/>
</dbReference>
<comment type="caution">
    <text evidence="8">The sequence shown here is derived from an EMBL/GenBank/DDBJ whole genome shotgun (WGS) entry which is preliminary data.</text>
</comment>
<feature type="binding site" evidence="7">
    <location>
        <position position="24"/>
    </location>
    <ligand>
        <name>5-amino-6-(D-ribitylamino)uracil</name>
        <dbReference type="ChEBI" id="CHEBI:15934"/>
    </ligand>
</feature>
<dbReference type="CDD" id="cd09209">
    <property type="entry name" value="Lumazine_synthase-I"/>
    <property type="match status" value="1"/>
</dbReference>
<protein>
    <recommendedName>
        <fullName evidence="3 7">6,7-dimethyl-8-ribityllumazine synthase</fullName>
        <shortName evidence="7">DMRL synthase</shortName>
        <shortName evidence="7">LS</shortName>
        <shortName evidence="7">Lumazine synthase</shortName>
        <ecNumber evidence="3 7">2.5.1.78</ecNumber>
    </recommendedName>
</protein>
<evidence type="ECO:0000256" key="5">
    <source>
        <dbReference type="ARBA" id="ARBA00022679"/>
    </source>
</evidence>
<dbReference type="Proteomes" id="UP000054715">
    <property type="component" value="Unassembled WGS sequence"/>
</dbReference>
<dbReference type="Gene3D" id="3.40.50.960">
    <property type="entry name" value="Lumazine/riboflavin synthase"/>
    <property type="match status" value="1"/>
</dbReference>
<dbReference type="NCBIfam" id="TIGR00114">
    <property type="entry name" value="lumazine-synth"/>
    <property type="match status" value="1"/>
</dbReference>
<evidence type="ECO:0000313" key="10">
    <source>
        <dbReference type="Proteomes" id="UP000054715"/>
    </source>
</evidence>
<dbReference type="RefSeq" id="WP_058449132.1">
    <property type="nucleotide sequence ID" value="NZ_CAAAJF010000012.1"/>
</dbReference>
<dbReference type="Pfam" id="PF00885">
    <property type="entry name" value="DMRL_synthase"/>
    <property type="match status" value="1"/>
</dbReference>
<keyword evidence="4 7" id="KW-0686">Riboflavin biosynthesis</keyword>
<dbReference type="OrthoDB" id="9809709at2"/>
<dbReference type="UniPathway" id="UPA00275">
    <property type="reaction ID" value="UER00404"/>
</dbReference>
<evidence type="ECO:0000256" key="3">
    <source>
        <dbReference type="ARBA" id="ARBA00012664"/>
    </source>
</evidence>
<feature type="active site" description="Proton donor" evidence="7">
    <location>
        <position position="90"/>
    </location>
</feature>
<evidence type="ECO:0000256" key="7">
    <source>
        <dbReference type="HAMAP-Rule" id="MF_00178"/>
    </source>
</evidence>
<sequence>MQHIKIDVTDAVSSFPVAIVVSRFNEDITKELQRGAVERLQEFGFASHNISIIEVPGAVEIPLIAKQIAMGAQVKVIIALGAVIRGDTSHYDYVCEQVSNGCQRVALDYNIPVIFGVLTTENEAQAWDRLGGAHGHKGRDAADCALEMYQITRRLETLFQK</sequence>
<feature type="binding site" evidence="7">
    <location>
        <begin position="82"/>
        <end position="84"/>
    </location>
    <ligand>
        <name>5-amino-6-(D-ribitylamino)uracil</name>
        <dbReference type="ChEBI" id="CHEBI:15934"/>
    </ligand>
</feature>
<dbReference type="PANTHER" id="PTHR21058">
    <property type="entry name" value="6,7-DIMETHYL-8-RIBITYLLUMAZINE SYNTHASE DMRL SYNTHASE LUMAZINE SYNTHASE"/>
    <property type="match status" value="1"/>
</dbReference>
<dbReference type="HAMAP" id="MF_00178">
    <property type="entry name" value="Lumazine_synth"/>
    <property type="match status" value="1"/>
</dbReference>
<dbReference type="STRING" id="455.Ljam_1102"/>
<organism evidence="8 10">
    <name type="scientific">Legionella jamestowniensis</name>
    <dbReference type="NCBI Taxonomy" id="455"/>
    <lineage>
        <taxon>Bacteria</taxon>
        <taxon>Pseudomonadati</taxon>
        <taxon>Pseudomonadota</taxon>
        <taxon>Gammaproteobacteria</taxon>
        <taxon>Legionellales</taxon>
        <taxon>Legionellaceae</taxon>
        <taxon>Legionella</taxon>
    </lineage>
</organism>
<dbReference type="PATRIC" id="fig|455.5.peg.1167"/>